<proteinExistence type="predicted"/>
<evidence type="ECO:0000259" key="2">
    <source>
        <dbReference type="PROSITE" id="PS51029"/>
    </source>
</evidence>
<dbReference type="InterPro" id="IPR006578">
    <property type="entry name" value="MADF-dom"/>
</dbReference>
<dbReference type="PROSITE" id="PS51029">
    <property type="entry name" value="MADF"/>
    <property type="match status" value="1"/>
</dbReference>
<dbReference type="AlphaFoldDB" id="A0AAU9TPR6"/>
<dbReference type="EMBL" id="CAKOGL010000007">
    <property type="protein sequence ID" value="CAH2088709.1"/>
    <property type="molecule type" value="Genomic_DNA"/>
</dbReference>
<accession>A0AAU9TPR6</accession>
<keyword evidence="4" id="KW-1185">Reference proteome</keyword>
<gene>
    <name evidence="3" type="ORF">EEDITHA_LOCUS4848</name>
</gene>
<reference evidence="3" key="1">
    <citation type="submission" date="2022-03" db="EMBL/GenBank/DDBJ databases">
        <authorList>
            <person name="Tunstrom K."/>
        </authorList>
    </citation>
    <scope>NUCLEOTIDE SEQUENCE</scope>
</reference>
<feature type="compositionally biased region" description="Polar residues" evidence="1">
    <location>
        <begin position="150"/>
        <end position="175"/>
    </location>
</feature>
<organism evidence="3 4">
    <name type="scientific">Euphydryas editha</name>
    <name type="common">Edith's checkerspot</name>
    <dbReference type="NCBI Taxonomy" id="104508"/>
    <lineage>
        <taxon>Eukaryota</taxon>
        <taxon>Metazoa</taxon>
        <taxon>Ecdysozoa</taxon>
        <taxon>Arthropoda</taxon>
        <taxon>Hexapoda</taxon>
        <taxon>Insecta</taxon>
        <taxon>Pterygota</taxon>
        <taxon>Neoptera</taxon>
        <taxon>Endopterygota</taxon>
        <taxon>Lepidoptera</taxon>
        <taxon>Glossata</taxon>
        <taxon>Ditrysia</taxon>
        <taxon>Papilionoidea</taxon>
        <taxon>Nymphalidae</taxon>
        <taxon>Nymphalinae</taxon>
        <taxon>Euphydryas</taxon>
    </lineage>
</organism>
<dbReference type="PANTHER" id="PTHR21505:SF8">
    <property type="entry name" value="DPT-YFP REPRESSOR BY OVEREXPRESSION, ISOFORM D-RELATED"/>
    <property type="match status" value="1"/>
</dbReference>
<feature type="region of interest" description="Disordered" evidence="1">
    <location>
        <begin position="112"/>
        <end position="175"/>
    </location>
</feature>
<dbReference type="Proteomes" id="UP001153954">
    <property type="component" value="Unassembled WGS sequence"/>
</dbReference>
<name>A0AAU9TPR6_EUPED</name>
<evidence type="ECO:0000256" key="1">
    <source>
        <dbReference type="SAM" id="MobiDB-lite"/>
    </source>
</evidence>
<feature type="domain" description="MADF" evidence="2">
    <location>
        <begin position="11"/>
        <end position="110"/>
    </location>
</feature>
<feature type="compositionally biased region" description="Low complexity" evidence="1">
    <location>
        <begin position="115"/>
        <end position="135"/>
    </location>
</feature>
<evidence type="ECO:0000313" key="3">
    <source>
        <dbReference type="EMBL" id="CAH2088709.1"/>
    </source>
</evidence>
<evidence type="ECO:0000313" key="4">
    <source>
        <dbReference type="Proteomes" id="UP001153954"/>
    </source>
</evidence>
<comment type="caution">
    <text evidence="3">The sequence shown here is derived from an EMBL/GenBank/DDBJ whole genome shotgun (WGS) entry which is preliminary data.</text>
</comment>
<dbReference type="Pfam" id="PF10545">
    <property type="entry name" value="MADF_DNA_bdg"/>
    <property type="match status" value="1"/>
</dbReference>
<protein>
    <recommendedName>
        <fullName evidence="2">MADF domain-containing protein</fullName>
    </recommendedName>
</protein>
<sequence length="299" mass="34542">MPKLADEINLKFVQLYREEECLWNASIPSYKDKQMRDSSLEKIRDILNKDGIEMSIKEIKNKIKNLRATYCQELTKIEKSERSGAGTAEVYKPKIIWFEEMHNFIKKVPMKRKTSNNQDSPNNNKDDNSASNSQSLEPPVAENLSEKTVEMSQPASEMSSIQDKTSKFISPGSNIPQFKKRKVSQTDVLLLVNHGGHSFRQFPFSDRPLSSPAFTYTQTQRQSQQYLPQQQQYQQSDNLKVNMPFTYTITASSTQRQSQQYLPQQQQYQQSDNLKANMPFTYTIAASSTQHQSQQHQPH</sequence>
<dbReference type="PANTHER" id="PTHR21505">
    <property type="entry name" value="MADF DOMAIN-CONTAINING PROTEIN-RELATED"/>
    <property type="match status" value="1"/>
</dbReference>
<dbReference type="SMART" id="SM00595">
    <property type="entry name" value="MADF"/>
    <property type="match status" value="1"/>
</dbReference>